<reference evidence="1" key="1">
    <citation type="journal article" date="2020" name="Stud. Mycol.">
        <title>101 Dothideomycetes genomes: a test case for predicting lifestyles and emergence of pathogens.</title>
        <authorList>
            <person name="Haridas S."/>
            <person name="Albert R."/>
            <person name="Binder M."/>
            <person name="Bloem J."/>
            <person name="Labutti K."/>
            <person name="Salamov A."/>
            <person name="Andreopoulos B."/>
            <person name="Baker S."/>
            <person name="Barry K."/>
            <person name="Bills G."/>
            <person name="Bluhm B."/>
            <person name="Cannon C."/>
            <person name="Castanera R."/>
            <person name="Culley D."/>
            <person name="Daum C."/>
            <person name="Ezra D."/>
            <person name="Gonzalez J."/>
            <person name="Henrissat B."/>
            <person name="Kuo A."/>
            <person name="Liang C."/>
            <person name="Lipzen A."/>
            <person name="Lutzoni F."/>
            <person name="Magnuson J."/>
            <person name="Mondo S."/>
            <person name="Nolan M."/>
            <person name="Ohm R."/>
            <person name="Pangilinan J."/>
            <person name="Park H.-J."/>
            <person name="Ramirez L."/>
            <person name="Alfaro M."/>
            <person name="Sun H."/>
            <person name="Tritt A."/>
            <person name="Yoshinaga Y."/>
            <person name="Zwiers L.-H."/>
            <person name="Turgeon B."/>
            <person name="Goodwin S."/>
            <person name="Spatafora J."/>
            <person name="Crous P."/>
            <person name="Grigoriev I."/>
        </authorList>
    </citation>
    <scope>NUCLEOTIDE SEQUENCE</scope>
    <source>
        <strain evidence="1">ATCC 74209</strain>
    </source>
</reference>
<evidence type="ECO:0000313" key="2">
    <source>
        <dbReference type="Proteomes" id="UP000799536"/>
    </source>
</evidence>
<organism evidence="1 2">
    <name type="scientific">Delitschia confertaspora ATCC 74209</name>
    <dbReference type="NCBI Taxonomy" id="1513339"/>
    <lineage>
        <taxon>Eukaryota</taxon>
        <taxon>Fungi</taxon>
        <taxon>Dikarya</taxon>
        <taxon>Ascomycota</taxon>
        <taxon>Pezizomycotina</taxon>
        <taxon>Dothideomycetes</taxon>
        <taxon>Pleosporomycetidae</taxon>
        <taxon>Pleosporales</taxon>
        <taxon>Delitschiaceae</taxon>
        <taxon>Delitschia</taxon>
    </lineage>
</organism>
<proteinExistence type="predicted"/>
<name>A0A9P4MU21_9PLEO</name>
<dbReference type="EMBL" id="ML994063">
    <property type="protein sequence ID" value="KAF2199658.1"/>
    <property type="molecule type" value="Genomic_DNA"/>
</dbReference>
<comment type="caution">
    <text evidence="1">The sequence shown here is derived from an EMBL/GenBank/DDBJ whole genome shotgun (WGS) entry which is preliminary data.</text>
</comment>
<protein>
    <submittedName>
        <fullName evidence="1">Uncharacterized protein</fullName>
    </submittedName>
</protein>
<keyword evidence="2" id="KW-1185">Reference proteome</keyword>
<sequence length="141" mass="15987">MMYYVYINLLTPNCIGTRLVAQRLYTTPAFALIDIGTQKSRENTVSENTSNWNCTNFRVPYGHGKTYGLYKLSFRLHPLHLGQKISQSITRPPPTKIIPLPTCTLQKIQRPANPQGSGKAPKLWMAVYPRKLPKVQGLNML</sequence>
<accession>A0A9P4MU21</accession>
<dbReference type="AlphaFoldDB" id="A0A9P4MU21"/>
<dbReference type="Proteomes" id="UP000799536">
    <property type="component" value="Unassembled WGS sequence"/>
</dbReference>
<evidence type="ECO:0000313" key="1">
    <source>
        <dbReference type="EMBL" id="KAF2199658.1"/>
    </source>
</evidence>
<gene>
    <name evidence="1" type="ORF">GQ43DRAFT_108114</name>
</gene>